<dbReference type="GO" id="GO:0006508">
    <property type="term" value="P:proteolysis"/>
    <property type="evidence" value="ECO:0007669"/>
    <property type="project" value="UniProtKB-KW"/>
</dbReference>
<dbReference type="GO" id="GO:0046872">
    <property type="term" value="F:metal ion binding"/>
    <property type="evidence" value="ECO:0007669"/>
    <property type="project" value="UniProtKB-KW"/>
</dbReference>
<dbReference type="WBParaSite" id="SMUV_0000526501-mRNA-1">
    <property type="protein sequence ID" value="SMUV_0000526501-mRNA-1"/>
    <property type="gene ID" value="SMUV_0000526501"/>
</dbReference>
<protein>
    <submittedName>
        <fullName evidence="13">Peptidase M12B domain-containing protein</fullName>
    </submittedName>
</protein>
<dbReference type="InterPro" id="IPR041645">
    <property type="entry name" value="ADAMTS_CR_2"/>
</dbReference>
<dbReference type="InterPro" id="IPR036383">
    <property type="entry name" value="TSP1_rpt_sf"/>
</dbReference>
<dbReference type="InterPro" id="IPR057401">
    <property type="entry name" value="Adt-1/2-like_dom"/>
</dbReference>
<dbReference type="GO" id="GO:0030198">
    <property type="term" value="P:extracellular matrix organization"/>
    <property type="evidence" value="ECO:0007669"/>
    <property type="project" value="TreeGrafter"/>
</dbReference>
<evidence type="ECO:0000256" key="5">
    <source>
        <dbReference type="ARBA" id="ARBA00022801"/>
    </source>
</evidence>
<dbReference type="Pfam" id="PF25379">
    <property type="entry name" value="Adt-1"/>
    <property type="match status" value="1"/>
</dbReference>
<feature type="active site" evidence="10">
    <location>
        <position position="158"/>
    </location>
</feature>
<dbReference type="PANTHER" id="PTHR13723:SF291">
    <property type="entry name" value="PEPTIDASE M12B DOMAIN-CONTAINING PROTEIN"/>
    <property type="match status" value="1"/>
</dbReference>
<dbReference type="GO" id="GO:0031012">
    <property type="term" value="C:extracellular matrix"/>
    <property type="evidence" value="ECO:0007669"/>
    <property type="project" value="TreeGrafter"/>
</dbReference>
<evidence type="ECO:0000313" key="12">
    <source>
        <dbReference type="Proteomes" id="UP000046393"/>
    </source>
</evidence>
<evidence type="ECO:0000256" key="1">
    <source>
        <dbReference type="ARBA" id="ARBA00004613"/>
    </source>
</evidence>
<keyword evidence="12" id="KW-1185">Reference proteome</keyword>
<dbReference type="SUPFAM" id="SSF55486">
    <property type="entry name" value="Metalloproteases ('zincins'), catalytic domain"/>
    <property type="match status" value="1"/>
</dbReference>
<evidence type="ECO:0000256" key="2">
    <source>
        <dbReference type="ARBA" id="ARBA00022525"/>
    </source>
</evidence>
<feature type="domain" description="Peptidase M12B" evidence="11">
    <location>
        <begin position="4"/>
        <end position="205"/>
    </location>
</feature>
<dbReference type="PANTHER" id="PTHR13723">
    <property type="entry name" value="ADAMTS A DISINTEGRIN AND METALLOPROTEASE WITH THROMBOSPONDIN MOTIFS PROTEASE"/>
    <property type="match status" value="1"/>
</dbReference>
<dbReference type="InterPro" id="IPR001590">
    <property type="entry name" value="Peptidase_M12B"/>
</dbReference>
<evidence type="ECO:0000256" key="3">
    <source>
        <dbReference type="ARBA" id="ARBA00022670"/>
    </source>
</evidence>
<evidence type="ECO:0000259" key="11">
    <source>
        <dbReference type="PROSITE" id="PS50215"/>
    </source>
</evidence>
<dbReference type="GO" id="GO:0004222">
    <property type="term" value="F:metalloendopeptidase activity"/>
    <property type="evidence" value="ECO:0007669"/>
    <property type="project" value="InterPro"/>
</dbReference>
<organism evidence="12 13">
    <name type="scientific">Syphacia muris</name>
    <dbReference type="NCBI Taxonomy" id="451379"/>
    <lineage>
        <taxon>Eukaryota</taxon>
        <taxon>Metazoa</taxon>
        <taxon>Ecdysozoa</taxon>
        <taxon>Nematoda</taxon>
        <taxon>Chromadorea</taxon>
        <taxon>Rhabditida</taxon>
        <taxon>Spirurina</taxon>
        <taxon>Oxyuridomorpha</taxon>
        <taxon>Oxyuroidea</taxon>
        <taxon>Oxyuridae</taxon>
        <taxon>Syphacia</taxon>
    </lineage>
</organism>
<dbReference type="Gene3D" id="3.40.390.10">
    <property type="entry name" value="Collagenase (Catalytic Domain)"/>
    <property type="match status" value="1"/>
</dbReference>
<keyword evidence="9" id="KW-0325">Glycoprotein</keyword>
<evidence type="ECO:0000313" key="13">
    <source>
        <dbReference type="WBParaSite" id="SMUV_0000526501-mRNA-1"/>
    </source>
</evidence>
<comment type="subcellular location">
    <subcellularLocation>
        <location evidence="1">Secreted</location>
    </subcellularLocation>
</comment>
<feature type="binding site" evidence="10">
    <location>
        <position position="157"/>
    </location>
    <ligand>
        <name>Zn(2+)</name>
        <dbReference type="ChEBI" id="CHEBI:29105"/>
        <note>catalytic</note>
    </ligand>
</feature>
<dbReference type="InterPro" id="IPR024079">
    <property type="entry name" value="MetalloPept_cat_dom_sf"/>
</dbReference>
<reference evidence="13" key="1">
    <citation type="submission" date="2016-04" db="UniProtKB">
        <authorList>
            <consortium name="WormBaseParasite"/>
        </authorList>
    </citation>
    <scope>IDENTIFICATION</scope>
</reference>
<dbReference type="Pfam" id="PF17771">
    <property type="entry name" value="ADAMTS_CR_2"/>
    <property type="match status" value="1"/>
</dbReference>
<name>A0A158R523_9BILA</name>
<keyword evidence="6 10" id="KW-0862">Zinc</keyword>
<dbReference type="Pfam" id="PF01421">
    <property type="entry name" value="Reprolysin"/>
    <property type="match status" value="1"/>
</dbReference>
<dbReference type="InterPro" id="IPR000884">
    <property type="entry name" value="TSP1_rpt"/>
</dbReference>
<comment type="caution">
    <text evidence="10">Lacks conserved residue(s) required for the propagation of feature annotation.</text>
</comment>
<dbReference type="PROSITE" id="PS50215">
    <property type="entry name" value="ADAM_MEPRO"/>
    <property type="match status" value="1"/>
</dbReference>
<dbReference type="Proteomes" id="UP000046393">
    <property type="component" value="Unplaced"/>
</dbReference>
<dbReference type="Gene3D" id="2.20.100.10">
    <property type="entry name" value="Thrombospondin type-1 (TSP1) repeat"/>
    <property type="match status" value="3"/>
</dbReference>
<feature type="binding site" evidence="10">
    <location>
        <position position="167"/>
    </location>
    <ligand>
        <name>Zn(2+)</name>
        <dbReference type="ChEBI" id="CHEBI:29105"/>
        <note>catalytic</note>
    </ligand>
</feature>
<proteinExistence type="predicted"/>
<keyword evidence="7" id="KW-0482">Metalloprotease</keyword>
<dbReference type="Gene3D" id="3.40.1620.60">
    <property type="match status" value="1"/>
</dbReference>
<dbReference type="AlphaFoldDB" id="A0A158R523"/>
<keyword evidence="4 10" id="KW-0479">Metal-binding</keyword>
<evidence type="ECO:0000256" key="6">
    <source>
        <dbReference type="ARBA" id="ARBA00022833"/>
    </source>
</evidence>
<evidence type="ECO:0000256" key="7">
    <source>
        <dbReference type="ARBA" id="ARBA00023049"/>
    </source>
</evidence>
<accession>A0A158R523</accession>
<dbReference type="GO" id="GO:0005576">
    <property type="term" value="C:extracellular region"/>
    <property type="evidence" value="ECO:0007669"/>
    <property type="project" value="UniProtKB-SubCell"/>
</dbReference>
<keyword evidence="5" id="KW-0378">Hydrolase</keyword>
<sequence length="625" mass="71051">MDELTIELGVFVDDALWIYFTELYEERADIELQRYVLAIVNNIAALFGHSSMEPKIHIKIIRYEVMKTIPLNRRYHFNGEVEHLLEIFCKYQRTLNDNDDYSPRHWDHALLLSGYDLYRPGMHAIAGYAPVNMMCSYDRSCTINEGLDFGSVFVIAHEIGHSLGMSHDGDNGCNPNCCIMSRSIGSGKTAWSKCSVEELNYFVSRLGKKNHPPNCLLDGSTRYAKSIAALPGQHFTLNEQCILFHGICWKHELKDGQDLSDVCSIIWCGNGEGIVRTAHPALEGTYCGKQKWCIGGKCVDALDYSLRVVDGSWGDWNDYPYGNCQSGCISCSIRGQIRIRRSNRQCSNPYPNNGGKDCEGDSFRGLVCDHEVCTGLTPNEYATKRCKALRKLKPELASELSGIGYQYEEAMCLIWKDRVRTIENFPDGTPCGPNKYCVKGECRVSVASVAECLSDAKVLKRTPTTVRAINYKFLMMINLGQFQWSTWEPCNVHQCGQFGYRRRTRRCFPGECRGYIEQKQRCFASCKTEQNNGFLQWSEWSTCSPSCGLGNEVRFKRCSDCDPKVQTRKCYTVSNYLLVFYSLTLIIKCKDAWSTWSEWSSCSATCGVSRRFRRRICRINSCLGI</sequence>
<dbReference type="Pfam" id="PF00090">
    <property type="entry name" value="TSP_1"/>
    <property type="match status" value="2"/>
</dbReference>
<evidence type="ECO:0000256" key="8">
    <source>
        <dbReference type="ARBA" id="ARBA00023157"/>
    </source>
</evidence>
<keyword evidence="3" id="KW-0645">Protease</keyword>
<dbReference type="STRING" id="451379.A0A158R523"/>
<keyword evidence="2" id="KW-0964">Secreted</keyword>
<evidence type="ECO:0000256" key="4">
    <source>
        <dbReference type="ARBA" id="ARBA00022723"/>
    </source>
</evidence>
<dbReference type="InterPro" id="IPR050439">
    <property type="entry name" value="ADAMTS_ADAMTS-like"/>
</dbReference>
<evidence type="ECO:0000256" key="9">
    <source>
        <dbReference type="ARBA" id="ARBA00023180"/>
    </source>
</evidence>
<feature type="binding site" evidence="10">
    <location>
        <position position="161"/>
    </location>
    <ligand>
        <name>Zn(2+)</name>
        <dbReference type="ChEBI" id="CHEBI:29105"/>
        <note>catalytic</note>
    </ligand>
</feature>
<dbReference type="SMART" id="SM00209">
    <property type="entry name" value="TSP1"/>
    <property type="match status" value="4"/>
</dbReference>
<dbReference type="PROSITE" id="PS50092">
    <property type="entry name" value="TSP1"/>
    <property type="match status" value="2"/>
</dbReference>
<evidence type="ECO:0000256" key="10">
    <source>
        <dbReference type="PROSITE-ProRule" id="PRU00276"/>
    </source>
</evidence>
<keyword evidence="8" id="KW-1015">Disulfide bond</keyword>
<dbReference type="SUPFAM" id="SSF82895">
    <property type="entry name" value="TSP-1 type 1 repeat"/>
    <property type="match status" value="2"/>
</dbReference>